<evidence type="ECO:0000256" key="3">
    <source>
        <dbReference type="ARBA" id="ARBA00023002"/>
    </source>
</evidence>
<dbReference type="GO" id="GO:0006879">
    <property type="term" value="P:intracellular iron ion homeostasis"/>
    <property type="evidence" value="ECO:0007669"/>
    <property type="project" value="UniProtKB-KW"/>
</dbReference>
<dbReference type="GO" id="GO:0006826">
    <property type="term" value="P:iron ion transport"/>
    <property type="evidence" value="ECO:0007669"/>
    <property type="project" value="InterPro"/>
</dbReference>
<dbReference type="EMBL" id="CAESAO010000257">
    <property type="protein sequence ID" value="CAB4347679.1"/>
    <property type="molecule type" value="Genomic_DNA"/>
</dbReference>
<keyword evidence="1" id="KW-0409">Iron storage</keyword>
<feature type="domain" description="Ferritin-like diiron" evidence="6">
    <location>
        <begin position="1"/>
        <end position="145"/>
    </location>
</feature>
<dbReference type="InterPro" id="IPR001519">
    <property type="entry name" value="Ferritin"/>
</dbReference>
<dbReference type="InterPro" id="IPR012347">
    <property type="entry name" value="Ferritin-like"/>
</dbReference>
<keyword evidence="4" id="KW-0408">Iron</keyword>
<protein>
    <submittedName>
        <fullName evidence="7">Unannotated protein</fullName>
    </submittedName>
</protein>
<dbReference type="GO" id="GO:0004322">
    <property type="term" value="F:ferroxidase activity"/>
    <property type="evidence" value="ECO:0007669"/>
    <property type="project" value="TreeGrafter"/>
</dbReference>
<dbReference type="Gene3D" id="1.20.1260.10">
    <property type="match status" value="1"/>
</dbReference>
<dbReference type="GO" id="GO:0008199">
    <property type="term" value="F:ferric iron binding"/>
    <property type="evidence" value="ECO:0007669"/>
    <property type="project" value="InterPro"/>
</dbReference>
<keyword evidence="2" id="KW-0479">Metal-binding</keyword>
<dbReference type="PANTHER" id="PTHR11431">
    <property type="entry name" value="FERRITIN"/>
    <property type="match status" value="1"/>
</dbReference>
<evidence type="ECO:0000256" key="5">
    <source>
        <dbReference type="SAM" id="MobiDB-lite"/>
    </source>
</evidence>
<dbReference type="GO" id="GO:0005829">
    <property type="term" value="C:cytosol"/>
    <property type="evidence" value="ECO:0007669"/>
    <property type="project" value="TreeGrafter"/>
</dbReference>
<sequence length="180" mass="19792">MPSIAFADAVNEQIGHEYAAHQQYLAIAVYYDEQTLPHMAQFFYKQALEERGHAMMMIQYLLDQDSGPIIPGIKPPKVAFVDIVEPVRLALDQEKTVTDQINAIAALARSENDFAGEQFIQWFIKEQVEEVSSMSDLLTVVQRLTDSPMQIEDHLAREMAASAGGAGDPSEPPQAGGASA</sequence>
<reference evidence="7" key="1">
    <citation type="submission" date="2020-05" db="EMBL/GenBank/DDBJ databases">
        <authorList>
            <person name="Chiriac C."/>
            <person name="Salcher M."/>
            <person name="Ghai R."/>
            <person name="Kavagutti S V."/>
        </authorList>
    </citation>
    <scope>NUCLEOTIDE SEQUENCE</scope>
</reference>
<name>A0A6J6A2H2_9ZZZZ</name>
<dbReference type="Pfam" id="PF00210">
    <property type="entry name" value="Ferritin"/>
    <property type="match status" value="1"/>
</dbReference>
<evidence type="ECO:0000259" key="6">
    <source>
        <dbReference type="PROSITE" id="PS50905"/>
    </source>
</evidence>
<gene>
    <name evidence="7" type="ORF">UFOPK3522_01811</name>
</gene>
<dbReference type="InterPro" id="IPR009040">
    <property type="entry name" value="Ferritin-like_diiron"/>
</dbReference>
<evidence type="ECO:0000256" key="4">
    <source>
        <dbReference type="ARBA" id="ARBA00023004"/>
    </source>
</evidence>
<dbReference type="PROSITE" id="PS50905">
    <property type="entry name" value="FERRITIN_LIKE"/>
    <property type="match status" value="1"/>
</dbReference>
<dbReference type="CDD" id="cd01055">
    <property type="entry name" value="Nonheme_Ferritin"/>
    <property type="match status" value="1"/>
</dbReference>
<accession>A0A6J6A2H2</accession>
<organism evidence="7">
    <name type="scientific">freshwater metagenome</name>
    <dbReference type="NCBI Taxonomy" id="449393"/>
    <lineage>
        <taxon>unclassified sequences</taxon>
        <taxon>metagenomes</taxon>
        <taxon>ecological metagenomes</taxon>
    </lineage>
</organism>
<evidence type="ECO:0000313" key="7">
    <source>
        <dbReference type="EMBL" id="CAB4347679.1"/>
    </source>
</evidence>
<proteinExistence type="predicted"/>
<keyword evidence="3" id="KW-0560">Oxidoreductase</keyword>
<dbReference type="AlphaFoldDB" id="A0A6J6A2H2"/>
<dbReference type="SUPFAM" id="SSF47240">
    <property type="entry name" value="Ferritin-like"/>
    <property type="match status" value="1"/>
</dbReference>
<evidence type="ECO:0000256" key="1">
    <source>
        <dbReference type="ARBA" id="ARBA00022434"/>
    </source>
</evidence>
<dbReference type="InterPro" id="IPR009078">
    <property type="entry name" value="Ferritin-like_SF"/>
</dbReference>
<dbReference type="GO" id="GO:0008198">
    <property type="term" value="F:ferrous iron binding"/>
    <property type="evidence" value="ECO:0007669"/>
    <property type="project" value="TreeGrafter"/>
</dbReference>
<feature type="region of interest" description="Disordered" evidence="5">
    <location>
        <begin position="158"/>
        <end position="180"/>
    </location>
</feature>
<evidence type="ECO:0000256" key="2">
    <source>
        <dbReference type="ARBA" id="ARBA00022723"/>
    </source>
</evidence>
<dbReference type="InterPro" id="IPR041719">
    <property type="entry name" value="Ferritin_prok"/>
</dbReference>
<dbReference type="PANTHER" id="PTHR11431:SF127">
    <property type="entry name" value="BACTERIAL NON-HEME FERRITIN"/>
    <property type="match status" value="1"/>
</dbReference>
<dbReference type="InterPro" id="IPR008331">
    <property type="entry name" value="Ferritin_DPS_dom"/>
</dbReference>